<dbReference type="SUPFAM" id="SSF53697">
    <property type="entry name" value="SIS domain"/>
    <property type="match status" value="1"/>
</dbReference>
<feature type="compositionally biased region" description="Low complexity" evidence="10">
    <location>
        <begin position="170"/>
        <end position="190"/>
    </location>
</feature>
<dbReference type="GO" id="GO:0097367">
    <property type="term" value="F:carbohydrate derivative binding"/>
    <property type="evidence" value="ECO:0007669"/>
    <property type="project" value="InterPro"/>
</dbReference>
<dbReference type="InterPro" id="IPR018189">
    <property type="entry name" value="Phosphoglucose_isomerase_CS"/>
</dbReference>
<dbReference type="FunFam" id="3.40.50.10490:FF:000031">
    <property type="entry name" value="Glucose-6-phosphate isomerase"/>
    <property type="match status" value="1"/>
</dbReference>
<dbReference type="NCBIfam" id="NF001211">
    <property type="entry name" value="PRK00179.1"/>
    <property type="match status" value="1"/>
</dbReference>
<accession>A0A7S4ATP9</accession>
<dbReference type="PROSITE" id="PS00174">
    <property type="entry name" value="P_GLUCOSE_ISOMERASE_2"/>
    <property type="match status" value="1"/>
</dbReference>
<comment type="catalytic activity">
    <reaction evidence="8 9">
        <text>alpha-D-glucose 6-phosphate = beta-D-fructose 6-phosphate</text>
        <dbReference type="Rhea" id="RHEA:11816"/>
        <dbReference type="ChEBI" id="CHEBI:57634"/>
        <dbReference type="ChEBI" id="CHEBI:58225"/>
        <dbReference type="EC" id="5.3.1.9"/>
    </reaction>
</comment>
<feature type="region of interest" description="Disordered" evidence="10">
    <location>
        <begin position="235"/>
        <end position="271"/>
    </location>
</feature>
<keyword evidence="4 9" id="KW-0312">Gluconeogenesis</keyword>
<name>A0A7S4ATP9_9STRA</name>
<dbReference type="Gene3D" id="3.40.50.10490">
    <property type="entry name" value="Glucose-6-phosphate isomerase like protein, domain 1"/>
    <property type="match status" value="2"/>
</dbReference>
<dbReference type="EMBL" id="HBIX01028784">
    <property type="protein sequence ID" value="CAE0726644.1"/>
    <property type="molecule type" value="Transcribed_RNA"/>
</dbReference>
<dbReference type="GO" id="GO:0048029">
    <property type="term" value="F:monosaccharide binding"/>
    <property type="evidence" value="ECO:0007669"/>
    <property type="project" value="TreeGrafter"/>
</dbReference>
<keyword evidence="6 9" id="KW-0324">Glycolysis</keyword>
<feature type="compositionally biased region" description="Basic and acidic residues" evidence="10">
    <location>
        <begin position="258"/>
        <end position="271"/>
    </location>
</feature>
<evidence type="ECO:0000256" key="4">
    <source>
        <dbReference type="ARBA" id="ARBA00022432"/>
    </source>
</evidence>
<reference evidence="12" key="1">
    <citation type="submission" date="2021-01" db="EMBL/GenBank/DDBJ databases">
        <authorList>
            <person name="Corre E."/>
            <person name="Pelletier E."/>
            <person name="Niang G."/>
            <person name="Scheremetjew M."/>
            <person name="Finn R."/>
            <person name="Kale V."/>
            <person name="Holt S."/>
            <person name="Cochrane G."/>
            <person name="Meng A."/>
            <person name="Brown T."/>
            <person name="Cohen L."/>
        </authorList>
    </citation>
    <scope>NUCLEOTIDE SEQUENCE</scope>
    <source>
        <strain evidence="12">10249 10 AB</strain>
    </source>
</reference>
<dbReference type="InterPro" id="IPR023096">
    <property type="entry name" value="G6P_Isomerase_C"/>
</dbReference>
<dbReference type="InterPro" id="IPR046348">
    <property type="entry name" value="SIS_dom_sf"/>
</dbReference>
<feature type="region of interest" description="Disordered" evidence="10">
    <location>
        <begin position="848"/>
        <end position="875"/>
    </location>
</feature>
<dbReference type="Gene3D" id="1.10.1390.10">
    <property type="match status" value="1"/>
</dbReference>
<keyword evidence="7 9" id="KW-0413">Isomerase</keyword>
<evidence type="ECO:0000256" key="8">
    <source>
        <dbReference type="ARBA" id="ARBA00029321"/>
    </source>
</evidence>
<protein>
    <recommendedName>
        <fullName evidence="3 9">Glucose-6-phosphate isomerase</fullName>
        <ecNumber evidence="3 9">5.3.1.9</ecNumber>
    </recommendedName>
</protein>
<dbReference type="PRINTS" id="PR00662">
    <property type="entry name" value="G6PISOMERASE"/>
</dbReference>
<dbReference type="FunFam" id="3.40.50.10490:FF:000048">
    <property type="entry name" value="Glucose-6-phosphate isomerase"/>
    <property type="match status" value="1"/>
</dbReference>
<dbReference type="PANTHER" id="PTHR11469:SF1">
    <property type="entry name" value="GLUCOSE-6-PHOSPHATE ISOMERASE"/>
    <property type="match status" value="1"/>
</dbReference>
<dbReference type="GO" id="GO:0051156">
    <property type="term" value="P:glucose 6-phosphate metabolic process"/>
    <property type="evidence" value="ECO:0007669"/>
    <property type="project" value="TreeGrafter"/>
</dbReference>
<sequence>MTRTITNRSANKNSNTFVVSVLHASLLLLSLSLSATVTVTDAWSPGSLFRFGRGPRLRPVPTNLCVLAGRPRTSSSVQMPEDFDNGGGGPSNNGRARVTRQQQEELRSLLEHHHLQELEREQSRSQSQSQSTPSGMASSSFRNDIYRKKIDMASVAPQYFSPDPLESIGNSNDNTNTNSNTNTNTNTNSNQRDNGNGYKNFLQVPQLNLPTRIAQPGLGFELHNRALKSLVHERFGRNPQRPENNNDYDNDSSNDNTLNDRDPKSHLVSRKPEWKRLEEHVADINKSHLRELLQDEERAQSMFAEHDGIYLDYSRQRATSETMGLLHDLAKTQRLEERIKDMVTGKKINFTEKRAVLHTALRAGREEEIFEDGVNVVDEVHQVLDQIKHFTEGVRNGEILGYTGKRLRNIISVGIGGSYLGPEFLHEVLKTEPEGINSALGYNLRFLANVDPIDVERTCADLDPEETLIVVVSKTFTTAETMLNARAMRQWLWDFMGNDKNVVRKHIVACSSISSIDKVQDFGIDTEKYFFRFWDWVGGRYSVCSAVGAVPISLIYGFDLFEQFLKGAQSSDEHFKTAPMEKNIPVIMGLLGVWNHSFLGYRTRTTLPYAEALLRLPSHIQQLDMESNGKVMTKHGVEVDYNVGEIDFGEPGTNGQHSFFQLLHMGQTAPCDFIGFCQSQHDLCLDNESLSSHDELMANFFAQPDALANGKTEDEVRAEGIEEELIPHRVFKGNRPSMSLLMPKLTAYAAGQLLGVYEHRTAVQGFIWDINSFDQWGVELGKKLANDVKSQLIEARKNTDNESHAIKASNPASSRILNYYVKNSPANTCFAGDVSGIDETPITYITRKTHQDHSRASTSVAPPTGHDLGGNKGRL</sequence>
<comment type="similarity">
    <text evidence="2 9">Belongs to the GPI family.</text>
</comment>
<gene>
    <name evidence="12" type="ORF">PAUS00366_LOCUS19401</name>
</gene>
<organism evidence="12">
    <name type="scientific">Pseudo-nitzschia australis</name>
    <dbReference type="NCBI Taxonomy" id="44445"/>
    <lineage>
        <taxon>Eukaryota</taxon>
        <taxon>Sar</taxon>
        <taxon>Stramenopiles</taxon>
        <taxon>Ochrophyta</taxon>
        <taxon>Bacillariophyta</taxon>
        <taxon>Bacillariophyceae</taxon>
        <taxon>Bacillariophycidae</taxon>
        <taxon>Bacillariales</taxon>
        <taxon>Bacillariaceae</taxon>
        <taxon>Pseudo-nitzschia</taxon>
    </lineage>
</organism>
<feature type="chain" id="PRO_5031176464" description="Glucose-6-phosphate isomerase" evidence="11">
    <location>
        <begin position="43"/>
        <end position="875"/>
    </location>
</feature>
<feature type="region of interest" description="Disordered" evidence="10">
    <location>
        <begin position="69"/>
        <end position="101"/>
    </location>
</feature>
<dbReference type="EC" id="5.3.1.9" evidence="3 9"/>
<dbReference type="InterPro" id="IPR035482">
    <property type="entry name" value="SIS_PGI_2"/>
</dbReference>
<dbReference type="CDD" id="cd05016">
    <property type="entry name" value="SIS_PGI_2"/>
    <property type="match status" value="1"/>
</dbReference>
<evidence type="ECO:0000256" key="7">
    <source>
        <dbReference type="ARBA" id="ARBA00023235"/>
    </source>
</evidence>
<dbReference type="PROSITE" id="PS00765">
    <property type="entry name" value="P_GLUCOSE_ISOMERASE_1"/>
    <property type="match status" value="1"/>
</dbReference>
<keyword evidence="5" id="KW-0963">Cytoplasm</keyword>
<dbReference type="CDD" id="cd05015">
    <property type="entry name" value="SIS_PGI_1"/>
    <property type="match status" value="1"/>
</dbReference>
<dbReference type="HAMAP" id="MF_00473">
    <property type="entry name" value="G6P_isomerase"/>
    <property type="match status" value="1"/>
</dbReference>
<evidence type="ECO:0000256" key="1">
    <source>
        <dbReference type="ARBA" id="ARBA00004926"/>
    </source>
</evidence>
<evidence type="ECO:0000256" key="10">
    <source>
        <dbReference type="SAM" id="MobiDB-lite"/>
    </source>
</evidence>
<dbReference type="GO" id="GO:0005829">
    <property type="term" value="C:cytosol"/>
    <property type="evidence" value="ECO:0007669"/>
    <property type="project" value="TreeGrafter"/>
</dbReference>
<dbReference type="GO" id="GO:0004347">
    <property type="term" value="F:glucose-6-phosphate isomerase activity"/>
    <property type="evidence" value="ECO:0007669"/>
    <property type="project" value="UniProtKB-EC"/>
</dbReference>
<evidence type="ECO:0000256" key="6">
    <source>
        <dbReference type="ARBA" id="ARBA00023152"/>
    </source>
</evidence>
<dbReference type="PANTHER" id="PTHR11469">
    <property type="entry name" value="GLUCOSE-6-PHOSPHATE ISOMERASE"/>
    <property type="match status" value="1"/>
</dbReference>
<evidence type="ECO:0000256" key="9">
    <source>
        <dbReference type="RuleBase" id="RU000612"/>
    </source>
</evidence>
<proteinExistence type="inferred from homology"/>
<keyword evidence="11" id="KW-0732">Signal</keyword>
<dbReference type="GO" id="GO:0006094">
    <property type="term" value="P:gluconeogenesis"/>
    <property type="evidence" value="ECO:0007669"/>
    <property type="project" value="UniProtKB-KW"/>
</dbReference>
<evidence type="ECO:0000256" key="2">
    <source>
        <dbReference type="ARBA" id="ARBA00006604"/>
    </source>
</evidence>
<dbReference type="InterPro" id="IPR001672">
    <property type="entry name" value="G6P_Isomerase"/>
</dbReference>
<dbReference type="PROSITE" id="PS51463">
    <property type="entry name" value="P_GLUCOSE_ISOMERASE_3"/>
    <property type="match status" value="1"/>
</dbReference>
<feature type="region of interest" description="Disordered" evidence="10">
    <location>
        <begin position="161"/>
        <end position="201"/>
    </location>
</feature>
<dbReference type="UniPathway" id="UPA00109">
    <property type="reaction ID" value="UER00181"/>
</dbReference>
<evidence type="ECO:0000313" key="12">
    <source>
        <dbReference type="EMBL" id="CAE0726644.1"/>
    </source>
</evidence>
<evidence type="ECO:0000256" key="11">
    <source>
        <dbReference type="SAM" id="SignalP"/>
    </source>
</evidence>
<dbReference type="AlphaFoldDB" id="A0A7S4ATP9"/>
<dbReference type="FunFam" id="3.40.50.10490:FF:000018">
    <property type="entry name" value="Glucose-6-phosphate isomerase"/>
    <property type="match status" value="1"/>
</dbReference>
<evidence type="ECO:0000256" key="5">
    <source>
        <dbReference type="ARBA" id="ARBA00022490"/>
    </source>
</evidence>
<evidence type="ECO:0000256" key="3">
    <source>
        <dbReference type="ARBA" id="ARBA00011952"/>
    </source>
</evidence>
<dbReference type="InterPro" id="IPR035476">
    <property type="entry name" value="SIS_PGI_1"/>
</dbReference>
<feature type="signal peptide" evidence="11">
    <location>
        <begin position="1"/>
        <end position="42"/>
    </location>
</feature>
<dbReference type="GO" id="GO:0006096">
    <property type="term" value="P:glycolytic process"/>
    <property type="evidence" value="ECO:0007669"/>
    <property type="project" value="UniProtKB-UniPathway"/>
</dbReference>
<feature type="region of interest" description="Disordered" evidence="10">
    <location>
        <begin position="116"/>
        <end position="140"/>
    </location>
</feature>
<dbReference type="Pfam" id="PF00342">
    <property type="entry name" value="PGI"/>
    <property type="match status" value="1"/>
</dbReference>
<comment type="pathway">
    <text evidence="1 9">Carbohydrate degradation; glycolysis; D-glyceraldehyde 3-phosphate and glycerone phosphate from D-glucose: step 2/4.</text>
</comment>